<evidence type="ECO:0000256" key="3">
    <source>
        <dbReference type="ARBA" id="ARBA00022525"/>
    </source>
</evidence>
<dbReference type="InterPro" id="IPR018511">
    <property type="entry name" value="Hemolysin-typ_Ca-bd_CS"/>
</dbReference>
<keyword evidence="4" id="KW-0800">Toxin</keyword>
<accession>A0ABS4G8U4</accession>
<dbReference type="Pfam" id="PF00353">
    <property type="entry name" value="HemolysinCabind"/>
    <property type="match status" value="11"/>
</dbReference>
<dbReference type="InterPro" id="IPR011049">
    <property type="entry name" value="Serralysin-like_metalloprot_C"/>
</dbReference>
<evidence type="ECO:0000256" key="2">
    <source>
        <dbReference type="ARBA" id="ARBA00004613"/>
    </source>
</evidence>
<reference evidence="9 10" key="1">
    <citation type="submission" date="2021-03" db="EMBL/GenBank/DDBJ databases">
        <title>Genomic Encyclopedia of Type Strains, Phase IV (KMG-IV): sequencing the most valuable type-strain genomes for metagenomic binning, comparative biology and taxonomic classification.</title>
        <authorList>
            <person name="Goeker M."/>
        </authorList>
    </citation>
    <scope>NUCLEOTIDE SEQUENCE [LARGE SCALE GENOMIC DNA]</scope>
    <source>
        <strain evidence="9 10">DSM 6139</strain>
    </source>
</reference>
<proteinExistence type="predicted"/>
<comment type="caution">
    <text evidence="9">The sequence shown here is derived from an EMBL/GenBank/DDBJ whole genome shotgun (WGS) entry which is preliminary data.</text>
</comment>
<feature type="region of interest" description="Disordered" evidence="8">
    <location>
        <begin position="850"/>
        <end position="892"/>
    </location>
</feature>
<dbReference type="EMBL" id="JAGGKC010000053">
    <property type="protein sequence ID" value="MBP1920954.1"/>
    <property type="molecule type" value="Genomic_DNA"/>
</dbReference>
<evidence type="ECO:0000256" key="4">
    <source>
        <dbReference type="ARBA" id="ARBA00022656"/>
    </source>
</evidence>
<organism evidence="9 10">
    <name type="scientific">Youngiibacter multivorans</name>
    <dbReference type="NCBI Taxonomy" id="937251"/>
    <lineage>
        <taxon>Bacteria</taxon>
        <taxon>Bacillati</taxon>
        <taxon>Bacillota</taxon>
        <taxon>Clostridia</taxon>
        <taxon>Eubacteriales</taxon>
        <taxon>Clostridiaceae</taxon>
        <taxon>Youngiibacter</taxon>
    </lineage>
</organism>
<evidence type="ECO:0000256" key="6">
    <source>
        <dbReference type="ARBA" id="ARBA00023026"/>
    </source>
</evidence>
<keyword evidence="6" id="KW-0843">Virulence</keyword>
<keyword evidence="5" id="KW-0677">Repeat</keyword>
<dbReference type="PRINTS" id="PR01488">
    <property type="entry name" value="RTXTOXINA"/>
</dbReference>
<evidence type="ECO:0000256" key="5">
    <source>
        <dbReference type="ARBA" id="ARBA00022737"/>
    </source>
</evidence>
<gene>
    <name evidence="9" type="ORF">J2Z34_003476</name>
</gene>
<dbReference type="Proteomes" id="UP001519271">
    <property type="component" value="Unassembled WGS sequence"/>
</dbReference>
<dbReference type="Gene3D" id="2.150.10.10">
    <property type="entry name" value="Serralysin-like metalloprotease, C-terminal"/>
    <property type="match status" value="3"/>
</dbReference>
<sequence length="892" mass="91885">VFGTAGIQSIVTGLEGDGGIDIMTGGDDAEILIGGPGADKIYGNGGDDVMLGDHGNIAATETLVTIDSNVRTDGGDDIMTGDLGADIMMGGTGGDEISGGAGNNVMLGDHGTISRTASAGEKVFGTAGIQSIVTGLEGDGGIDIMTGGDDAEILIGGPGADKIYGNGGDDVMLGDHGDIAVTDMLVTIDSHVEFDGDVDIMTGDIGADIMIGGTGGDDMTGGAGSNVMLGDHGTISRTASAGEKVFGTAEIQSVVTSLEGDGGDDTITGGDDDDILIGGSGTDTISGNAGDDLIAGDNASLDTLNGDNAGNRYVTATGPVYLADGSVNVGGMMGYPGDAPFWFEFGIELNHLGIAGNDDINGGAGEDMIFGQDGNDNIDGDLDDDYIEGGSGTDTIYGGLGQDDIIGGSSNLFGFELAEERSDGSDTIFGGEGTDTGRNTVGYGKHANDADVILGDNGNIYRLVGPDGYLKYGYDTYVEIRRLIPRVAKLLDYTPGGPDYVSAASVDIGDADTIHGEAGDDTIYGMKGNDILYGEAGDDDIIGGWGHDWISGGTGDDGVLGDDGRIYTSRNGIEEPLYGIGLNAELYIEGTKSMTATIYKSGEINKTVNLYPFNVDDMKDPFYDPQHADDIIYGGLGNDFLHGGSGDDAISGAEALAEFYMAPLNIGNVLGYNATTTLFAAYNPKAPMARVMVDKNGKFVLTGGTEFLMNFNANELDGNDMIFGDLGNDWLVGGPGMDWMFGGFGDDLLNADDDHNPLTDNTEVDFAPTGNPTYYDDILFGGGGRDILIASSTGDVMVDWTGEYNSYVVPTSNFGPGTVIRYSTKDIVKFLYDLSEGAGVDTDAGTYITGTDPARNSEPYGEIGLVVSGDPFDKDLSGAPRDPQPGNKGGKK</sequence>
<evidence type="ECO:0000256" key="1">
    <source>
        <dbReference type="ARBA" id="ARBA00004370"/>
    </source>
</evidence>
<dbReference type="SUPFAM" id="SSF51120">
    <property type="entry name" value="beta-Roll"/>
    <property type="match status" value="4"/>
</dbReference>
<dbReference type="RefSeq" id="WP_425348061.1">
    <property type="nucleotide sequence ID" value="NZ_JAGGKC010000053.1"/>
</dbReference>
<keyword evidence="3" id="KW-0964">Secreted</keyword>
<dbReference type="InterPro" id="IPR050557">
    <property type="entry name" value="RTX_toxin/Mannuronan_C5-epim"/>
</dbReference>
<name>A0ABS4G8U4_9CLOT</name>
<dbReference type="PANTHER" id="PTHR38340:SF1">
    <property type="entry name" value="S-LAYER PROTEIN"/>
    <property type="match status" value="1"/>
</dbReference>
<evidence type="ECO:0000313" key="9">
    <source>
        <dbReference type="EMBL" id="MBP1920954.1"/>
    </source>
</evidence>
<dbReference type="PROSITE" id="PS00330">
    <property type="entry name" value="HEMOLYSIN_CALCIUM"/>
    <property type="match status" value="5"/>
</dbReference>
<dbReference type="InterPro" id="IPR003995">
    <property type="entry name" value="RTX_toxin_determinant-A"/>
</dbReference>
<dbReference type="InterPro" id="IPR001343">
    <property type="entry name" value="Hemolysn_Ca-bd"/>
</dbReference>
<evidence type="ECO:0000256" key="8">
    <source>
        <dbReference type="SAM" id="MobiDB-lite"/>
    </source>
</evidence>
<feature type="non-terminal residue" evidence="9">
    <location>
        <position position="1"/>
    </location>
</feature>
<protein>
    <submittedName>
        <fullName evidence="9">Ca2+-binding RTX toxin-like protein</fullName>
    </submittedName>
</protein>
<keyword evidence="7" id="KW-0472">Membrane</keyword>
<keyword evidence="10" id="KW-1185">Reference proteome</keyword>
<comment type="subcellular location">
    <subcellularLocation>
        <location evidence="1">Membrane</location>
    </subcellularLocation>
    <subcellularLocation>
        <location evidence="2">Secreted</location>
    </subcellularLocation>
</comment>
<evidence type="ECO:0000313" key="10">
    <source>
        <dbReference type="Proteomes" id="UP001519271"/>
    </source>
</evidence>
<dbReference type="PRINTS" id="PR00313">
    <property type="entry name" value="CABNDNGRPT"/>
</dbReference>
<dbReference type="PANTHER" id="PTHR38340">
    <property type="entry name" value="S-LAYER PROTEIN"/>
    <property type="match status" value="1"/>
</dbReference>
<evidence type="ECO:0000256" key="7">
    <source>
        <dbReference type="ARBA" id="ARBA00023136"/>
    </source>
</evidence>